<dbReference type="Gene3D" id="3.40.50.1820">
    <property type="entry name" value="alpha/beta hydrolase"/>
    <property type="match status" value="1"/>
</dbReference>
<feature type="domain" description="Dienelactone hydrolase" evidence="1">
    <location>
        <begin position="38"/>
        <end position="268"/>
    </location>
</feature>
<comment type="caution">
    <text evidence="2">The sequence shown here is derived from an EMBL/GenBank/DDBJ whole genome shotgun (WGS) entry which is preliminary data.</text>
</comment>
<dbReference type="Pfam" id="PF01738">
    <property type="entry name" value="DLH"/>
    <property type="match status" value="1"/>
</dbReference>
<sequence>MQAPFCRDCFTGTLRGDITPVGTEETIHNVPSYVSFPPDGAPSLATVVIIPDALGWNLRNTRVLADAYARRVPCKVVVPDFHKGTSLHEKFLTLTDALPTANILTKIWTYARLVPALLKFLLYNRYAVAAPRVNAFFQSLRQELGPSGRIGVAGFCWGGLHAIRLTHLSPPLVNCAFTAHPSLISVPADIEKVKDDTPLSIANGDDDQYLGRTKMETVVRLLRDRERHEVVVYEGAKHGFAVRGDIGDPKQKERGEGSEGQAVRWFRRWMA</sequence>
<protein>
    <submittedName>
        <fullName evidence="2">Alpha/Beta hydrolase protein</fullName>
    </submittedName>
</protein>
<evidence type="ECO:0000313" key="2">
    <source>
        <dbReference type="EMBL" id="KAK0669101.1"/>
    </source>
</evidence>
<dbReference type="EMBL" id="JAULSY010000047">
    <property type="protein sequence ID" value="KAK0669101.1"/>
    <property type="molecule type" value="Genomic_DNA"/>
</dbReference>
<dbReference type="InterPro" id="IPR002925">
    <property type="entry name" value="Dienelactn_hydro"/>
</dbReference>
<organism evidence="2 3">
    <name type="scientific">Cercophora samala</name>
    <dbReference type="NCBI Taxonomy" id="330535"/>
    <lineage>
        <taxon>Eukaryota</taxon>
        <taxon>Fungi</taxon>
        <taxon>Dikarya</taxon>
        <taxon>Ascomycota</taxon>
        <taxon>Pezizomycotina</taxon>
        <taxon>Sordariomycetes</taxon>
        <taxon>Sordariomycetidae</taxon>
        <taxon>Sordariales</taxon>
        <taxon>Lasiosphaeriaceae</taxon>
        <taxon>Cercophora</taxon>
    </lineage>
</organism>
<dbReference type="Proteomes" id="UP001174997">
    <property type="component" value="Unassembled WGS sequence"/>
</dbReference>
<dbReference type="SUPFAM" id="SSF53474">
    <property type="entry name" value="alpha/beta-Hydrolases"/>
    <property type="match status" value="1"/>
</dbReference>
<gene>
    <name evidence="2" type="ORF">QBC41DRAFT_112619</name>
</gene>
<evidence type="ECO:0000259" key="1">
    <source>
        <dbReference type="Pfam" id="PF01738"/>
    </source>
</evidence>
<accession>A0AA39ZDU8</accession>
<dbReference type="PANTHER" id="PTHR17630">
    <property type="entry name" value="DIENELACTONE HYDROLASE"/>
    <property type="match status" value="1"/>
</dbReference>
<dbReference type="AlphaFoldDB" id="A0AA39ZDU8"/>
<dbReference type="InterPro" id="IPR029058">
    <property type="entry name" value="AB_hydrolase_fold"/>
</dbReference>
<evidence type="ECO:0000313" key="3">
    <source>
        <dbReference type="Proteomes" id="UP001174997"/>
    </source>
</evidence>
<proteinExistence type="predicted"/>
<keyword evidence="3" id="KW-1185">Reference proteome</keyword>
<dbReference type="GO" id="GO:0016787">
    <property type="term" value="F:hydrolase activity"/>
    <property type="evidence" value="ECO:0007669"/>
    <property type="project" value="UniProtKB-KW"/>
</dbReference>
<dbReference type="PANTHER" id="PTHR17630:SF105">
    <property type="entry name" value="DIENELACTONE HYDROLASE FAMILY PROTEIN (AFU_ORTHOLOGUE AFUA_4G08790)"/>
    <property type="match status" value="1"/>
</dbReference>
<reference evidence="2" key="1">
    <citation type="submission" date="2023-06" db="EMBL/GenBank/DDBJ databases">
        <title>Genome-scale phylogeny and comparative genomics of the fungal order Sordariales.</title>
        <authorList>
            <consortium name="Lawrence Berkeley National Laboratory"/>
            <person name="Hensen N."/>
            <person name="Bonometti L."/>
            <person name="Westerberg I."/>
            <person name="Brannstrom I.O."/>
            <person name="Guillou S."/>
            <person name="Cros-Aarteil S."/>
            <person name="Calhoun S."/>
            <person name="Haridas S."/>
            <person name="Kuo A."/>
            <person name="Mondo S."/>
            <person name="Pangilinan J."/>
            <person name="Riley R."/>
            <person name="Labutti K."/>
            <person name="Andreopoulos B."/>
            <person name="Lipzen A."/>
            <person name="Chen C."/>
            <person name="Yanf M."/>
            <person name="Daum C."/>
            <person name="Ng V."/>
            <person name="Clum A."/>
            <person name="Steindorff A."/>
            <person name="Ohm R."/>
            <person name="Martin F."/>
            <person name="Silar P."/>
            <person name="Natvig D."/>
            <person name="Lalanne C."/>
            <person name="Gautier V."/>
            <person name="Ament-Velasquez S.L."/>
            <person name="Kruys A."/>
            <person name="Hutchinson M.I."/>
            <person name="Powell A.J."/>
            <person name="Barry K."/>
            <person name="Miller A.N."/>
            <person name="Grigoriev I.V."/>
            <person name="Debuchy R."/>
            <person name="Gladieux P."/>
            <person name="Thoren M.H."/>
            <person name="Johannesson H."/>
        </authorList>
    </citation>
    <scope>NUCLEOTIDE SEQUENCE</scope>
    <source>
        <strain evidence="2">CBS 307.81</strain>
    </source>
</reference>
<name>A0AA39ZDU8_9PEZI</name>
<keyword evidence="2" id="KW-0378">Hydrolase</keyword>